<accession>D8RR72</accession>
<dbReference type="GO" id="GO:0008299">
    <property type="term" value="P:isoprenoid biosynthetic process"/>
    <property type="evidence" value="ECO:0007669"/>
    <property type="project" value="UniProtKB-ARBA"/>
</dbReference>
<dbReference type="Gramene" id="EFJ25349">
    <property type="protein sequence ID" value="EFJ25349"/>
    <property type="gene ID" value="SELMODRAFT_413965"/>
</dbReference>
<dbReference type="GO" id="GO:0046872">
    <property type="term" value="F:metal ion binding"/>
    <property type="evidence" value="ECO:0007669"/>
    <property type="project" value="UniProtKB-KW"/>
</dbReference>
<keyword evidence="5" id="KW-1185">Reference proteome</keyword>
<dbReference type="KEGG" id="smo:SELMODRAFT_413965"/>
<dbReference type="Proteomes" id="UP000001514">
    <property type="component" value="Unassembled WGS sequence"/>
</dbReference>
<dbReference type="Gene3D" id="1.10.600.10">
    <property type="entry name" value="Farnesyl Diphosphate Synthase"/>
    <property type="match status" value="1"/>
</dbReference>
<comment type="cofactor">
    <cofactor evidence="2">
        <name>Mg(2+)</name>
        <dbReference type="ChEBI" id="CHEBI:18420"/>
    </cofactor>
</comment>
<dbReference type="InParanoid" id="D8RR72"/>
<proteinExistence type="inferred from homology"/>
<gene>
    <name evidence="4" type="ORF">SELMODRAFT_413965</name>
</gene>
<sequence length="178" mass="20646">MFEDVMLSIQSLMDPPLFARYMICLRNYLDALVEDSSLRFAKSIPSLTKHQLLRKQLEALYRDKHYSYLCVIFCHDNASFQGTVDKACEMIQETEGEILQLQKKLMKLGEETGNKDLVEYARYPCVASRNLRWSYVTRTSSREPFHATWFLLPEVTLIVPFGSKCGDHPFAITENHLV</sequence>
<evidence type="ECO:0000256" key="1">
    <source>
        <dbReference type="ARBA" id="ARBA00006333"/>
    </source>
</evidence>
<dbReference type="InterPro" id="IPR008949">
    <property type="entry name" value="Isoprenoid_synthase_dom_sf"/>
</dbReference>
<keyword evidence="2" id="KW-0460">Magnesium</keyword>
<keyword evidence="3" id="KW-0175">Coiled coil</keyword>
<dbReference type="PANTHER" id="PTHR35201">
    <property type="entry name" value="TERPENE SYNTHASE"/>
    <property type="match status" value="1"/>
</dbReference>
<keyword evidence="2" id="KW-0456">Lyase</keyword>
<organism evidence="5">
    <name type="scientific">Selaginella moellendorffii</name>
    <name type="common">Spikemoss</name>
    <dbReference type="NCBI Taxonomy" id="88036"/>
    <lineage>
        <taxon>Eukaryota</taxon>
        <taxon>Viridiplantae</taxon>
        <taxon>Streptophyta</taxon>
        <taxon>Embryophyta</taxon>
        <taxon>Tracheophyta</taxon>
        <taxon>Lycopodiopsida</taxon>
        <taxon>Selaginellales</taxon>
        <taxon>Selaginellaceae</taxon>
        <taxon>Selaginella</taxon>
    </lineage>
</organism>
<dbReference type="EMBL" id="GL377587">
    <property type="protein sequence ID" value="EFJ25349.1"/>
    <property type="molecule type" value="Genomic_DNA"/>
</dbReference>
<dbReference type="AlphaFoldDB" id="D8RR72"/>
<dbReference type="InterPro" id="IPR034686">
    <property type="entry name" value="Terpene_cyclase-like_2"/>
</dbReference>
<evidence type="ECO:0000313" key="5">
    <source>
        <dbReference type="Proteomes" id="UP000001514"/>
    </source>
</evidence>
<name>D8RR72_SELML</name>
<keyword evidence="2" id="KW-0479">Metal-binding</keyword>
<dbReference type="PANTHER" id="PTHR35201:SF4">
    <property type="entry name" value="BETA-PINACENE SYNTHASE-RELATED"/>
    <property type="match status" value="1"/>
</dbReference>
<comment type="similarity">
    <text evidence="1 2">Belongs to the terpene synthase family.</text>
</comment>
<evidence type="ECO:0000256" key="2">
    <source>
        <dbReference type="RuleBase" id="RU366034"/>
    </source>
</evidence>
<protein>
    <recommendedName>
        <fullName evidence="2">Terpene synthase</fullName>
        <ecNumber evidence="2">4.2.3.-</ecNumber>
    </recommendedName>
</protein>
<dbReference type="EC" id="4.2.3.-" evidence="2"/>
<evidence type="ECO:0000256" key="3">
    <source>
        <dbReference type="SAM" id="Coils"/>
    </source>
</evidence>
<dbReference type="GO" id="GO:0010333">
    <property type="term" value="F:terpene synthase activity"/>
    <property type="evidence" value="ECO:0007669"/>
    <property type="project" value="InterPro"/>
</dbReference>
<reference evidence="4 5" key="1">
    <citation type="journal article" date="2011" name="Science">
        <title>The Selaginella genome identifies genetic changes associated with the evolution of vascular plants.</title>
        <authorList>
            <person name="Banks J.A."/>
            <person name="Nishiyama T."/>
            <person name="Hasebe M."/>
            <person name="Bowman J.L."/>
            <person name="Gribskov M."/>
            <person name="dePamphilis C."/>
            <person name="Albert V.A."/>
            <person name="Aono N."/>
            <person name="Aoyama T."/>
            <person name="Ambrose B.A."/>
            <person name="Ashton N.W."/>
            <person name="Axtell M.J."/>
            <person name="Barker E."/>
            <person name="Barker M.S."/>
            <person name="Bennetzen J.L."/>
            <person name="Bonawitz N.D."/>
            <person name="Chapple C."/>
            <person name="Cheng C."/>
            <person name="Correa L.G."/>
            <person name="Dacre M."/>
            <person name="DeBarry J."/>
            <person name="Dreyer I."/>
            <person name="Elias M."/>
            <person name="Engstrom E.M."/>
            <person name="Estelle M."/>
            <person name="Feng L."/>
            <person name="Finet C."/>
            <person name="Floyd S.K."/>
            <person name="Frommer W.B."/>
            <person name="Fujita T."/>
            <person name="Gramzow L."/>
            <person name="Gutensohn M."/>
            <person name="Harholt J."/>
            <person name="Hattori M."/>
            <person name="Heyl A."/>
            <person name="Hirai T."/>
            <person name="Hiwatashi Y."/>
            <person name="Ishikawa M."/>
            <person name="Iwata M."/>
            <person name="Karol K.G."/>
            <person name="Koehler B."/>
            <person name="Kolukisaoglu U."/>
            <person name="Kubo M."/>
            <person name="Kurata T."/>
            <person name="Lalonde S."/>
            <person name="Li K."/>
            <person name="Li Y."/>
            <person name="Litt A."/>
            <person name="Lyons E."/>
            <person name="Manning G."/>
            <person name="Maruyama T."/>
            <person name="Michael T.P."/>
            <person name="Mikami K."/>
            <person name="Miyazaki S."/>
            <person name="Morinaga S."/>
            <person name="Murata T."/>
            <person name="Mueller-Roeber B."/>
            <person name="Nelson D.R."/>
            <person name="Obara M."/>
            <person name="Oguri Y."/>
            <person name="Olmstead R.G."/>
            <person name="Onodera N."/>
            <person name="Petersen B.L."/>
            <person name="Pils B."/>
            <person name="Prigge M."/>
            <person name="Rensing S.A."/>
            <person name="Riano-Pachon D.M."/>
            <person name="Roberts A.W."/>
            <person name="Sato Y."/>
            <person name="Scheller H.V."/>
            <person name="Schulz B."/>
            <person name="Schulz C."/>
            <person name="Shakirov E.V."/>
            <person name="Shibagaki N."/>
            <person name="Shinohara N."/>
            <person name="Shippen D.E."/>
            <person name="Soerensen I."/>
            <person name="Sotooka R."/>
            <person name="Sugimoto N."/>
            <person name="Sugita M."/>
            <person name="Sumikawa N."/>
            <person name="Tanurdzic M."/>
            <person name="Theissen G."/>
            <person name="Ulvskov P."/>
            <person name="Wakazuki S."/>
            <person name="Weng J.K."/>
            <person name="Willats W.W."/>
            <person name="Wipf D."/>
            <person name="Wolf P.G."/>
            <person name="Yang L."/>
            <person name="Zimmer A.D."/>
            <person name="Zhu Q."/>
            <person name="Mitros T."/>
            <person name="Hellsten U."/>
            <person name="Loque D."/>
            <person name="Otillar R."/>
            <person name="Salamov A."/>
            <person name="Schmutz J."/>
            <person name="Shapiro H."/>
            <person name="Lindquist E."/>
            <person name="Lucas S."/>
            <person name="Rokhsar D."/>
            <person name="Grigoriev I.V."/>
        </authorList>
    </citation>
    <scope>NUCLEOTIDE SEQUENCE [LARGE SCALE GENOMIC DNA]</scope>
</reference>
<feature type="coiled-coil region" evidence="3">
    <location>
        <begin position="84"/>
        <end position="111"/>
    </location>
</feature>
<evidence type="ECO:0000313" key="4">
    <source>
        <dbReference type="EMBL" id="EFJ25349.1"/>
    </source>
</evidence>
<dbReference type="HOGENOM" id="CLU_129561_0_0_1"/>